<dbReference type="PROSITE" id="PS50102">
    <property type="entry name" value="RRM"/>
    <property type="match status" value="4"/>
</dbReference>
<evidence type="ECO:0000256" key="12">
    <source>
        <dbReference type="SAM" id="MobiDB-lite"/>
    </source>
</evidence>
<dbReference type="InterPro" id="IPR035979">
    <property type="entry name" value="RBD_domain_sf"/>
</dbReference>
<dbReference type="FunFam" id="3.30.70.330:FF:000648">
    <property type="entry name" value="Polyadenylate-binding protein"/>
    <property type="match status" value="1"/>
</dbReference>
<dbReference type="CDD" id="cd12380">
    <property type="entry name" value="RRM3_I_PABPs"/>
    <property type="match status" value="1"/>
</dbReference>
<dbReference type="PROSITE" id="PS51309">
    <property type="entry name" value="PABC"/>
    <property type="match status" value="1"/>
</dbReference>
<dbReference type="Gene3D" id="3.30.70.330">
    <property type="match status" value="4"/>
</dbReference>
<dbReference type="FunFam" id="3.30.70.330:FF:000003">
    <property type="entry name" value="Polyadenylate-binding protein"/>
    <property type="match status" value="1"/>
</dbReference>
<dbReference type="InterPro" id="IPR000504">
    <property type="entry name" value="RRM_dom"/>
</dbReference>
<dbReference type="GO" id="GO:1990904">
    <property type="term" value="C:ribonucleoprotein complex"/>
    <property type="evidence" value="ECO:0007669"/>
    <property type="project" value="InterPro"/>
</dbReference>
<dbReference type="FunFam" id="1.10.1900.10:FF:000003">
    <property type="entry name" value="Polyadenylate-binding protein"/>
    <property type="match status" value="1"/>
</dbReference>
<evidence type="ECO:0000256" key="9">
    <source>
        <dbReference type="ARBA" id="ARBA00054110"/>
    </source>
</evidence>
<dbReference type="SUPFAM" id="SSF63570">
    <property type="entry name" value="PABC (PABP) domain"/>
    <property type="match status" value="1"/>
</dbReference>
<reference evidence="15" key="1">
    <citation type="journal article" date="2022" name="Front. Genet.">
        <title>Chromosome-Scale Assembly of the Dendrobium nobile Genome Provides Insights Into the Molecular Mechanism of the Biosynthesis of the Medicinal Active Ingredient of Dendrobium.</title>
        <authorList>
            <person name="Xu Q."/>
            <person name="Niu S.-C."/>
            <person name="Li K.-L."/>
            <person name="Zheng P.-J."/>
            <person name="Zhang X.-J."/>
            <person name="Jia Y."/>
            <person name="Liu Y."/>
            <person name="Niu Y.-X."/>
            <person name="Yu L.-H."/>
            <person name="Chen D.-F."/>
            <person name="Zhang G.-Q."/>
        </authorList>
    </citation>
    <scope>NUCLEOTIDE SEQUENCE</scope>
    <source>
        <tissue evidence="15">Leaf</tissue>
    </source>
</reference>
<organism evidence="15 16">
    <name type="scientific">Dendrobium nobile</name>
    <name type="common">Orchid</name>
    <dbReference type="NCBI Taxonomy" id="94219"/>
    <lineage>
        <taxon>Eukaryota</taxon>
        <taxon>Viridiplantae</taxon>
        <taxon>Streptophyta</taxon>
        <taxon>Embryophyta</taxon>
        <taxon>Tracheophyta</taxon>
        <taxon>Spermatophyta</taxon>
        <taxon>Magnoliopsida</taxon>
        <taxon>Liliopsida</taxon>
        <taxon>Asparagales</taxon>
        <taxon>Orchidaceae</taxon>
        <taxon>Epidendroideae</taxon>
        <taxon>Malaxideae</taxon>
        <taxon>Dendrobiinae</taxon>
        <taxon>Dendrobium</taxon>
    </lineage>
</organism>
<dbReference type="Proteomes" id="UP000829196">
    <property type="component" value="Unassembled WGS sequence"/>
</dbReference>
<dbReference type="OrthoDB" id="19742at2759"/>
<evidence type="ECO:0000256" key="11">
    <source>
        <dbReference type="RuleBase" id="RU362004"/>
    </source>
</evidence>
<dbReference type="GO" id="GO:0005634">
    <property type="term" value="C:nucleus"/>
    <property type="evidence" value="ECO:0007669"/>
    <property type="project" value="UniProtKB-SubCell"/>
</dbReference>
<protein>
    <recommendedName>
        <fullName evidence="11">Polyadenylate-binding protein</fullName>
        <shortName evidence="11">PABP</shortName>
    </recommendedName>
</protein>
<dbReference type="InterPro" id="IPR045305">
    <property type="entry name" value="RRM2_I_PABPs"/>
</dbReference>
<dbReference type="InterPro" id="IPR036053">
    <property type="entry name" value="PABP-dom"/>
</dbReference>
<dbReference type="InterPro" id="IPR003954">
    <property type="entry name" value="RRM_euk-type"/>
</dbReference>
<feature type="region of interest" description="Disordered" evidence="12">
    <location>
        <begin position="1"/>
        <end position="22"/>
    </location>
</feature>
<gene>
    <name evidence="15" type="ORF">KFK09_027706</name>
</gene>
<dbReference type="InterPro" id="IPR006515">
    <property type="entry name" value="PABP_1234"/>
</dbReference>
<evidence type="ECO:0000256" key="8">
    <source>
        <dbReference type="ARBA" id="ARBA00023242"/>
    </source>
</evidence>
<evidence type="ECO:0000313" key="16">
    <source>
        <dbReference type="Proteomes" id="UP000829196"/>
    </source>
</evidence>
<dbReference type="SUPFAM" id="SSF54928">
    <property type="entry name" value="RNA-binding domain, RBD"/>
    <property type="match status" value="3"/>
</dbReference>
<dbReference type="CDD" id="cd12379">
    <property type="entry name" value="RRM2_I_PABPs"/>
    <property type="match status" value="1"/>
</dbReference>
<dbReference type="CDD" id="cd12381">
    <property type="entry name" value="RRM4_I_PABPs"/>
    <property type="match status" value="1"/>
</dbReference>
<comment type="similarity">
    <text evidence="3 11">Belongs to the polyadenylate-binding protein type-1 family.</text>
</comment>
<dbReference type="Pfam" id="PF00076">
    <property type="entry name" value="RRM_1"/>
    <property type="match status" value="4"/>
</dbReference>
<sequence length="651" mass="71805">MATTNVPAPHSPSYISTPQPSPGPLQAAAFSNASLYVGDLDKSVTEEQLFELFNQVSPVVSVRVCRDMIKRVSLGYGYVNYRTPQEASRAMEALNFTLLSGKAIRVMLSQRNPSVRKSGYANVFIKNLETTVDNKSLHDVFVSFGPVLSCKVAVDSNGQSKGYGFVQFENEDSAQQAIIKLNGMLINERKVYVGLFIRRQDRDREKGSPKFTNVYVKNFPETFNEEDLRKEFSEFGDTDSVIIMRDADGVSRGFGFVNFTQPGAAAASVENLNGKTINDKVLYVGRAQKKVDREAELKASFEQERNGRLEKLKGANLYLKNLDDTVNDKILHELFAPFGKIISSKVMLDSLGQSKGTGFVQFSSTEEANKAVNEMNGKMIGRKPLYVAVAQRKEERRAKLQAHFAQLNAPGPMNPPMPALPGFHPGPPRLLPQQLYFGQGGAGLVTPQPAGFGFQQQIIPGMRPGVATNFMMPYHLQRHGQPGQRMGFRRSGISQQMQQQFNHRNANQGFRYMQNTRNGVDPLVPQGLMAPVMPLLIEANNIYTPPADAVRSPIPISALASALASASPDQQRVMLGEQLYPLVEQIELDHAGKVTGMLLEMDQTEVLHLIESPDALRKKVGEAMEVLRLANATGSDAVDQLGSIGLNDRMH</sequence>
<comment type="function">
    <text evidence="9">Binds the poly(A) tail of mRNA. Appears to be an important mediator of the multiple roles of the poly(A) tail in mRNA biogenesis, stability and translation.</text>
</comment>
<keyword evidence="6" id="KW-0810">Translation regulation</keyword>
<dbReference type="FunFam" id="3.30.70.330:FF:000651">
    <property type="entry name" value="Poly(A) binding protein cytoplasmic 1 like"/>
    <property type="match status" value="1"/>
</dbReference>
<keyword evidence="8" id="KW-0539">Nucleus</keyword>
<evidence type="ECO:0000256" key="1">
    <source>
        <dbReference type="ARBA" id="ARBA00004123"/>
    </source>
</evidence>
<evidence type="ECO:0000256" key="6">
    <source>
        <dbReference type="ARBA" id="ARBA00022845"/>
    </source>
</evidence>
<evidence type="ECO:0000259" key="14">
    <source>
        <dbReference type="PROSITE" id="PS51309"/>
    </source>
</evidence>
<dbReference type="PANTHER" id="PTHR24012">
    <property type="entry name" value="RNA BINDING PROTEIN"/>
    <property type="match status" value="1"/>
</dbReference>
<keyword evidence="5" id="KW-0677">Repeat</keyword>
<feature type="domain" description="RRM" evidence="13">
    <location>
        <begin position="121"/>
        <end position="198"/>
    </location>
</feature>
<evidence type="ECO:0000313" key="15">
    <source>
        <dbReference type="EMBL" id="KAI0487883.1"/>
    </source>
</evidence>
<dbReference type="InterPro" id="IPR012677">
    <property type="entry name" value="Nucleotide-bd_a/b_plait_sf"/>
</dbReference>
<keyword evidence="4 11" id="KW-0963">Cytoplasm</keyword>
<dbReference type="Pfam" id="PF00658">
    <property type="entry name" value="MLLE"/>
    <property type="match status" value="1"/>
</dbReference>
<feature type="domain" description="RRM" evidence="13">
    <location>
        <begin position="33"/>
        <end position="111"/>
    </location>
</feature>
<dbReference type="Gene3D" id="1.10.1900.10">
    <property type="entry name" value="c-terminal domain of poly(a) binding protein"/>
    <property type="match status" value="1"/>
</dbReference>
<dbReference type="SMART" id="SM00361">
    <property type="entry name" value="RRM_1"/>
    <property type="match status" value="3"/>
</dbReference>
<dbReference type="AlphaFoldDB" id="A0A8T3A5B4"/>
<proteinExistence type="inferred from homology"/>
<dbReference type="SMART" id="SM00360">
    <property type="entry name" value="RRM"/>
    <property type="match status" value="4"/>
</dbReference>
<dbReference type="SMART" id="SM00517">
    <property type="entry name" value="PolyA"/>
    <property type="match status" value="1"/>
</dbReference>
<dbReference type="GO" id="GO:0006417">
    <property type="term" value="P:regulation of translation"/>
    <property type="evidence" value="ECO:0007669"/>
    <property type="project" value="UniProtKB-KW"/>
</dbReference>
<evidence type="ECO:0000256" key="3">
    <source>
        <dbReference type="ARBA" id="ARBA00008557"/>
    </source>
</evidence>
<dbReference type="PRINTS" id="PR00961">
    <property type="entry name" value="HUDSXLRNA"/>
</dbReference>
<comment type="caution">
    <text evidence="15">The sequence shown here is derived from an EMBL/GenBank/DDBJ whole genome shotgun (WGS) entry which is preliminary data.</text>
</comment>
<dbReference type="NCBIfam" id="TIGR01628">
    <property type="entry name" value="PABP-1234"/>
    <property type="match status" value="1"/>
</dbReference>
<accession>A0A8T3A5B4</accession>
<evidence type="ECO:0000256" key="5">
    <source>
        <dbReference type="ARBA" id="ARBA00022737"/>
    </source>
</evidence>
<dbReference type="SMR" id="A0A8T3A5B4"/>
<evidence type="ECO:0000256" key="4">
    <source>
        <dbReference type="ARBA" id="ARBA00022490"/>
    </source>
</evidence>
<comment type="subcellular location">
    <subcellularLocation>
        <location evidence="2 11">Cytoplasm</location>
    </subcellularLocation>
    <subcellularLocation>
        <location evidence="1">Nucleus</location>
    </subcellularLocation>
</comment>
<dbReference type="EMBL" id="JAGYWB010000019">
    <property type="protein sequence ID" value="KAI0487883.1"/>
    <property type="molecule type" value="Genomic_DNA"/>
</dbReference>
<evidence type="ECO:0000256" key="10">
    <source>
        <dbReference type="PROSITE-ProRule" id="PRU00176"/>
    </source>
</evidence>
<keyword evidence="16" id="KW-1185">Reference proteome</keyword>
<feature type="domain" description="RRM" evidence="13">
    <location>
        <begin position="212"/>
        <end position="289"/>
    </location>
</feature>
<dbReference type="InterPro" id="IPR002343">
    <property type="entry name" value="Hud_Sxl_RNA"/>
</dbReference>
<evidence type="ECO:0000259" key="13">
    <source>
        <dbReference type="PROSITE" id="PS50102"/>
    </source>
</evidence>
<keyword evidence="7 10" id="KW-0694">RNA-binding</keyword>
<name>A0A8T3A5B4_DENNO</name>
<evidence type="ECO:0000256" key="2">
    <source>
        <dbReference type="ARBA" id="ARBA00004496"/>
    </source>
</evidence>
<dbReference type="InterPro" id="IPR002004">
    <property type="entry name" value="PABP_HYD_C"/>
</dbReference>
<feature type="domain" description="RRM" evidence="13">
    <location>
        <begin position="315"/>
        <end position="392"/>
    </location>
</feature>
<evidence type="ECO:0000256" key="7">
    <source>
        <dbReference type="ARBA" id="ARBA00022884"/>
    </source>
</evidence>
<dbReference type="GO" id="GO:0003723">
    <property type="term" value="F:RNA binding"/>
    <property type="evidence" value="ECO:0007669"/>
    <property type="project" value="UniProtKB-UniRule"/>
</dbReference>
<feature type="domain" description="PABC" evidence="14">
    <location>
        <begin position="555"/>
        <end position="632"/>
    </location>
</feature>
<dbReference type="GO" id="GO:0005737">
    <property type="term" value="C:cytoplasm"/>
    <property type="evidence" value="ECO:0007669"/>
    <property type="project" value="UniProtKB-SubCell"/>
</dbReference>